<keyword evidence="7" id="KW-1185">Reference proteome</keyword>
<dbReference type="Pfam" id="PF12833">
    <property type="entry name" value="HTH_18"/>
    <property type="match status" value="1"/>
</dbReference>
<evidence type="ECO:0000256" key="3">
    <source>
        <dbReference type="ARBA" id="ARBA00023163"/>
    </source>
</evidence>
<protein>
    <submittedName>
        <fullName evidence="6">Helix-turn-helix protein</fullName>
    </submittedName>
</protein>
<dbReference type="SUPFAM" id="SSF46689">
    <property type="entry name" value="Homeodomain-like"/>
    <property type="match status" value="1"/>
</dbReference>
<accession>A0A3D9IUA8</accession>
<gene>
    <name evidence="6" type="ORF">DFP98_12071</name>
</gene>
<keyword evidence="3" id="KW-0804">Transcription</keyword>
<comment type="caution">
    <text evidence="6">The sequence shown here is derived from an EMBL/GenBank/DDBJ whole genome shotgun (WGS) entry which is preliminary data.</text>
</comment>
<dbReference type="InterPro" id="IPR018060">
    <property type="entry name" value="HTH_AraC"/>
</dbReference>
<evidence type="ECO:0000256" key="4">
    <source>
        <dbReference type="SAM" id="Phobius"/>
    </source>
</evidence>
<dbReference type="InterPro" id="IPR018062">
    <property type="entry name" value="HTH_AraC-typ_CS"/>
</dbReference>
<dbReference type="InterPro" id="IPR041522">
    <property type="entry name" value="CdaR_GGDEF"/>
</dbReference>
<keyword evidence="4" id="KW-1133">Transmembrane helix</keyword>
<keyword evidence="4" id="KW-0472">Membrane</keyword>
<evidence type="ECO:0000313" key="7">
    <source>
        <dbReference type="Proteomes" id="UP000256977"/>
    </source>
</evidence>
<dbReference type="PROSITE" id="PS00041">
    <property type="entry name" value="HTH_ARAC_FAMILY_1"/>
    <property type="match status" value="1"/>
</dbReference>
<organism evidence="6 7">
    <name type="scientific">Cohnella phaseoli</name>
    <dbReference type="NCBI Taxonomy" id="456490"/>
    <lineage>
        <taxon>Bacteria</taxon>
        <taxon>Bacillati</taxon>
        <taxon>Bacillota</taxon>
        <taxon>Bacilli</taxon>
        <taxon>Bacillales</taxon>
        <taxon>Paenibacillaceae</taxon>
        <taxon>Cohnella</taxon>
    </lineage>
</organism>
<dbReference type="Gene3D" id="1.10.10.60">
    <property type="entry name" value="Homeodomain-like"/>
    <property type="match status" value="2"/>
</dbReference>
<sequence length="771" mass="87554">MTLKMKSKLLQYQAYRSMLLSFIFLASVLVALICATLFTLFAHSSSRDVGKISESMLGQTSYAANIIEEQVYEIGNHLLSNRSMVTSIYSKEVDYIEEFYTVNALKNIEATYPFIEFIGLYNGYTDRYINSKGITAEYERELLEQLDTADKKYGIFFPRTLSSPGLGGEKRLLTFVLQPGFNSYLPKKGAIVINVNADYMRQLIGGLQNKSSRYLIAMNTEGVVLSHSNEAYFLENFSEQDYVQRILRDNADSGSFSAAVDGQKSLVSFVKSEELHWYFVSVSPVKDLFFNLNNVKVLTLTVAFIIFGIGIFLSIWLTNQMYNPIQRLYQKITGAAAGGRSASEASKRINEFYMIDETYSSIARKVTEMEPAVAVARKSGLFKYLTGSQTDLTDRFSEPPAGPYFNVVVLVIDRLQQFKQEHSEHMQSLIRFGICNIAQEWLAGDEACSECEVVIINEHEIGILLQLKDAGDPPELTLRLLEIQRTVQSYFKVSLTVGVGRTHQEPEQIRNIYLKAREMTYKRFFQGPGLLYKDEPADDSAASEMEYPEGLEKKLIEAIRMNQAQAAVRIIDQFIASLHGADYHHALYMLQQLLTELNKPYNLMGSAVGEQRELFARMAFHAVSYETLEAFAADLAALCRCICEQMEAKAKNRSTEQMSTIKAYIDQNYWKPDISVDFLADYVGLTPGYLGKLFKAQYQQSVNDYLKDVRLELAKRMLLESTESVQAISEKVGVHNTTYFFTLFRKKYGMSPVQYRNDAILHRNQEAEPGE</sequence>
<dbReference type="PROSITE" id="PS01124">
    <property type="entry name" value="HTH_ARAC_FAMILY_2"/>
    <property type="match status" value="1"/>
</dbReference>
<dbReference type="PANTHER" id="PTHR43280:SF2">
    <property type="entry name" value="HTH-TYPE TRANSCRIPTIONAL REGULATOR EXSA"/>
    <property type="match status" value="1"/>
</dbReference>
<dbReference type="GO" id="GO:0043565">
    <property type="term" value="F:sequence-specific DNA binding"/>
    <property type="evidence" value="ECO:0007669"/>
    <property type="project" value="InterPro"/>
</dbReference>
<dbReference type="GO" id="GO:0003700">
    <property type="term" value="F:DNA-binding transcription factor activity"/>
    <property type="evidence" value="ECO:0007669"/>
    <property type="project" value="InterPro"/>
</dbReference>
<dbReference type="SMART" id="SM00342">
    <property type="entry name" value="HTH_ARAC"/>
    <property type="match status" value="1"/>
</dbReference>
<keyword evidence="2" id="KW-0238">DNA-binding</keyword>
<dbReference type="InterPro" id="IPR009057">
    <property type="entry name" value="Homeodomain-like_sf"/>
</dbReference>
<keyword evidence="1" id="KW-0805">Transcription regulation</keyword>
<dbReference type="PANTHER" id="PTHR43280">
    <property type="entry name" value="ARAC-FAMILY TRANSCRIPTIONAL REGULATOR"/>
    <property type="match status" value="1"/>
</dbReference>
<evidence type="ECO:0000313" key="6">
    <source>
        <dbReference type="EMBL" id="RED65322.1"/>
    </source>
</evidence>
<feature type="domain" description="HTH araC/xylS-type" evidence="5">
    <location>
        <begin position="659"/>
        <end position="758"/>
    </location>
</feature>
<reference evidence="6 7" key="1">
    <citation type="submission" date="2018-07" db="EMBL/GenBank/DDBJ databases">
        <title>Genomic Encyclopedia of Type Strains, Phase III (KMG-III): the genomes of soil and plant-associated and newly described type strains.</title>
        <authorList>
            <person name="Whitman W."/>
        </authorList>
    </citation>
    <scope>NUCLEOTIDE SEQUENCE [LARGE SCALE GENOMIC DNA]</scope>
    <source>
        <strain evidence="6 7">CECT 7287</strain>
    </source>
</reference>
<dbReference type="Gene3D" id="3.30.450.20">
    <property type="entry name" value="PAS domain"/>
    <property type="match status" value="1"/>
</dbReference>
<dbReference type="EMBL" id="QRDZ01000020">
    <property type="protein sequence ID" value="RED65322.1"/>
    <property type="molecule type" value="Genomic_DNA"/>
</dbReference>
<dbReference type="Pfam" id="PF17853">
    <property type="entry name" value="GGDEF_2"/>
    <property type="match status" value="1"/>
</dbReference>
<evidence type="ECO:0000256" key="1">
    <source>
        <dbReference type="ARBA" id="ARBA00023015"/>
    </source>
</evidence>
<evidence type="ECO:0000259" key="5">
    <source>
        <dbReference type="PROSITE" id="PS01124"/>
    </source>
</evidence>
<feature type="transmembrane region" description="Helical" evidence="4">
    <location>
        <begin position="297"/>
        <end position="317"/>
    </location>
</feature>
<evidence type="ECO:0000256" key="2">
    <source>
        <dbReference type="ARBA" id="ARBA00023125"/>
    </source>
</evidence>
<proteinExistence type="predicted"/>
<keyword evidence="4" id="KW-0812">Transmembrane</keyword>
<name>A0A3D9IUA8_9BACL</name>
<dbReference type="AlphaFoldDB" id="A0A3D9IUA8"/>
<dbReference type="Proteomes" id="UP000256977">
    <property type="component" value="Unassembled WGS sequence"/>
</dbReference>